<gene>
    <name evidence="6" type="ORF">GCM10023330_21320</name>
</gene>
<dbReference type="Pfam" id="PF12833">
    <property type="entry name" value="HTH_18"/>
    <property type="match status" value="1"/>
</dbReference>
<feature type="domain" description="HTH araC/xylS-type" evidence="5">
    <location>
        <begin position="268"/>
        <end position="372"/>
    </location>
</feature>
<evidence type="ECO:0000256" key="3">
    <source>
        <dbReference type="ARBA" id="ARBA00023163"/>
    </source>
</evidence>
<dbReference type="InterPro" id="IPR018062">
    <property type="entry name" value="HTH_AraC-typ_CS"/>
</dbReference>
<accession>A0ABP9CMF4</accession>
<feature type="transmembrane region" description="Helical" evidence="4">
    <location>
        <begin position="99"/>
        <end position="119"/>
    </location>
</feature>
<dbReference type="PROSITE" id="PS00041">
    <property type="entry name" value="HTH_ARAC_FAMILY_1"/>
    <property type="match status" value="1"/>
</dbReference>
<dbReference type="InterPro" id="IPR020449">
    <property type="entry name" value="Tscrpt_reg_AraC-type_HTH"/>
</dbReference>
<dbReference type="PRINTS" id="PR00032">
    <property type="entry name" value="HTHARAC"/>
</dbReference>
<evidence type="ECO:0000256" key="2">
    <source>
        <dbReference type="ARBA" id="ARBA00023125"/>
    </source>
</evidence>
<name>A0ABP9CMF4_9FLAO</name>
<feature type="transmembrane region" description="Helical" evidence="4">
    <location>
        <begin position="6"/>
        <end position="26"/>
    </location>
</feature>
<keyword evidence="3" id="KW-0804">Transcription</keyword>
<reference evidence="7" key="1">
    <citation type="journal article" date="2019" name="Int. J. Syst. Evol. Microbiol.">
        <title>The Global Catalogue of Microorganisms (GCM) 10K type strain sequencing project: providing services to taxonomists for standard genome sequencing and annotation.</title>
        <authorList>
            <consortium name="The Broad Institute Genomics Platform"/>
            <consortium name="The Broad Institute Genome Sequencing Center for Infectious Disease"/>
            <person name="Wu L."/>
            <person name="Ma J."/>
        </authorList>
    </citation>
    <scope>NUCLEOTIDE SEQUENCE [LARGE SCALE GENOMIC DNA]</scope>
    <source>
        <strain evidence="7">JCM 18325</strain>
    </source>
</reference>
<comment type="caution">
    <text evidence="6">The sequence shown here is derived from an EMBL/GenBank/DDBJ whole genome shotgun (WGS) entry which is preliminary data.</text>
</comment>
<evidence type="ECO:0000256" key="1">
    <source>
        <dbReference type="ARBA" id="ARBA00023015"/>
    </source>
</evidence>
<dbReference type="SUPFAM" id="SSF46689">
    <property type="entry name" value="Homeodomain-like"/>
    <property type="match status" value="1"/>
</dbReference>
<keyword evidence="1" id="KW-0805">Transcription regulation</keyword>
<protein>
    <recommendedName>
        <fullName evidence="5">HTH araC/xylS-type domain-containing protein</fullName>
    </recommendedName>
</protein>
<keyword evidence="7" id="KW-1185">Reference proteome</keyword>
<dbReference type="Gene3D" id="1.10.10.60">
    <property type="entry name" value="Homeodomain-like"/>
    <property type="match status" value="2"/>
</dbReference>
<dbReference type="PROSITE" id="PS01124">
    <property type="entry name" value="HTH_ARAC_FAMILY_2"/>
    <property type="match status" value="1"/>
</dbReference>
<evidence type="ECO:0000313" key="7">
    <source>
        <dbReference type="Proteomes" id="UP001501433"/>
    </source>
</evidence>
<dbReference type="PANTHER" id="PTHR43280">
    <property type="entry name" value="ARAC-FAMILY TRANSCRIPTIONAL REGULATOR"/>
    <property type="match status" value="1"/>
</dbReference>
<feature type="transmembrane region" description="Helical" evidence="4">
    <location>
        <begin position="38"/>
        <end position="55"/>
    </location>
</feature>
<keyword evidence="4" id="KW-1133">Transmembrane helix</keyword>
<feature type="transmembrane region" description="Helical" evidence="4">
    <location>
        <begin position="181"/>
        <end position="202"/>
    </location>
</feature>
<organism evidence="6 7">
    <name type="scientific">Litoribaculum gwangyangense</name>
    <dbReference type="NCBI Taxonomy" id="1130722"/>
    <lineage>
        <taxon>Bacteria</taxon>
        <taxon>Pseudomonadati</taxon>
        <taxon>Bacteroidota</taxon>
        <taxon>Flavobacteriia</taxon>
        <taxon>Flavobacteriales</taxon>
        <taxon>Flavobacteriaceae</taxon>
        <taxon>Litoribaculum</taxon>
    </lineage>
</organism>
<evidence type="ECO:0000259" key="5">
    <source>
        <dbReference type="PROSITE" id="PS01124"/>
    </source>
</evidence>
<keyword evidence="4" id="KW-0812">Transmembrane</keyword>
<dbReference type="SMART" id="SM00342">
    <property type="entry name" value="HTH_ARAC"/>
    <property type="match status" value="1"/>
</dbReference>
<feature type="transmembrane region" description="Helical" evidence="4">
    <location>
        <begin position="214"/>
        <end position="233"/>
    </location>
</feature>
<sequence length="372" mass="43768">MDNSTIIGITSFIIVALFLLFSLFLLIVKTNKKLSNQLLASFLIITAIDISVFFYHNFIEFPPSIEMFRIQISSFKDPLLFLYILSVIYSDFKLKPKHLLLLLPWTTSILLLVPNFFLVSKTEQFEFLSNYAETFEGQFITVMNRIIEILYIIAELYYLFRYRKLLLENYTSKEAFYNYHWVKQLIIFILIGQLLTFVKGFIRDSGDFSIDFVNVFRIILLLFGLFFSFWLVFKALLSPKLFRGITVDLRLSKEMISDRQTEFTNQIESIKSYMLTEEPYLDPSLTVKSLSEKIDMPHRDLSILINQELGQHFFDFINEYRIEKAMSILKDPSKKKHTVLEILYEVGFNSKSSFNTAFKKHTGKTPTTYRKS</sequence>
<proteinExistence type="predicted"/>
<dbReference type="Proteomes" id="UP001501433">
    <property type="component" value="Unassembled WGS sequence"/>
</dbReference>
<evidence type="ECO:0000256" key="4">
    <source>
        <dbReference type="SAM" id="Phobius"/>
    </source>
</evidence>
<evidence type="ECO:0000313" key="6">
    <source>
        <dbReference type="EMBL" id="GAA4813383.1"/>
    </source>
</evidence>
<dbReference type="InterPro" id="IPR018060">
    <property type="entry name" value="HTH_AraC"/>
</dbReference>
<feature type="transmembrane region" description="Helical" evidence="4">
    <location>
        <begin position="139"/>
        <end position="160"/>
    </location>
</feature>
<feature type="transmembrane region" description="Helical" evidence="4">
    <location>
        <begin position="75"/>
        <end position="92"/>
    </location>
</feature>
<dbReference type="PANTHER" id="PTHR43280:SF29">
    <property type="entry name" value="ARAC-FAMILY TRANSCRIPTIONAL REGULATOR"/>
    <property type="match status" value="1"/>
</dbReference>
<dbReference type="EMBL" id="BAABJW010000003">
    <property type="protein sequence ID" value="GAA4813383.1"/>
    <property type="molecule type" value="Genomic_DNA"/>
</dbReference>
<keyword evidence="2" id="KW-0238">DNA-binding</keyword>
<dbReference type="InterPro" id="IPR009057">
    <property type="entry name" value="Homeodomain-like_sf"/>
</dbReference>
<keyword evidence="4" id="KW-0472">Membrane</keyword>